<accession>A0ABV4U5M4</accession>
<gene>
    <name evidence="2" type="ORF">ACERK3_04715</name>
</gene>
<evidence type="ECO:0000313" key="2">
    <source>
        <dbReference type="EMBL" id="MFA9477593.1"/>
    </source>
</evidence>
<keyword evidence="1" id="KW-0812">Transmembrane</keyword>
<dbReference type="RefSeq" id="WP_425344522.1">
    <property type="nucleotide sequence ID" value="NZ_JBGUBD010000003.1"/>
</dbReference>
<reference evidence="2 3" key="1">
    <citation type="submission" date="2024-08" db="EMBL/GenBank/DDBJ databases">
        <title>Whole-genome sequencing of halo(alkali)philic microorganisms from hypersaline lakes.</title>
        <authorList>
            <person name="Sorokin D.Y."/>
            <person name="Merkel A.Y."/>
            <person name="Messina E."/>
            <person name="Yakimov M."/>
        </authorList>
    </citation>
    <scope>NUCLEOTIDE SEQUENCE [LARGE SCALE GENOMIC DNA]</scope>
    <source>
        <strain evidence="2 3">AB-hyl4</strain>
    </source>
</reference>
<organism evidence="2 3">
    <name type="scientific">Natronomicrosphaera hydrolytica</name>
    <dbReference type="NCBI Taxonomy" id="3242702"/>
    <lineage>
        <taxon>Bacteria</taxon>
        <taxon>Pseudomonadati</taxon>
        <taxon>Planctomycetota</taxon>
        <taxon>Phycisphaerae</taxon>
        <taxon>Phycisphaerales</taxon>
        <taxon>Phycisphaeraceae</taxon>
        <taxon>Natronomicrosphaera</taxon>
    </lineage>
</organism>
<sequence length="214" mass="24722">MTDQPQRDRPLADFERLALWPTLVWVGILILSVLGTFTLWRYDENTMDEHHVVETTQAFLLLMAYLVHSLRAVRREYRFDAWYRAGLAILCLSFAVRELQIDEFGPAPFWPSIELAIRGLVVVAWVVFIGLLVPRIDWLRGYVRQAFLSPCALFTLAGCVFYVMSWPFDKEKFPIDPSTSQYIEEMVELLATICLFAAATTTPAVRKAEDERLR</sequence>
<feature type="transmembrane region" description="Helical" evidence="1">
    <location>
        <begin position="146"/>
        <end position="166"/>
    </location>
</feature>
<evidence type="ECO:0000313" key="3">
    <source>
        <dbReference type="Proteomes" id="UP001575105"/>
    </source>
</evidence>
<feature type="transmembrane region" description="Helical" evidence="1">
    <location>
        <begin position="115"/>
        <end position="134"/>
    </location>
</feature>
<proteinExistence type="predicted"/>
<keyword evidence="1" id="KW-1133">Transmembrane helix</keyword>
<name>A0ABV4U5M4_9BACT</name>
<dbReference type="Proteomes" id="UP001575105">
    <property type="component" value="Unassembled WGS sequence"/>
</dbReference>
<dbReference type="EMBL" id="JBGUBD010000003">
    <property type="protein sequence ID" value="MFA9477593.1"/>
    <property type="molecule type" value="Genomic_DNA"/>
</dbReference>
<feature type="transmembrane region" description="Helical" evidence="1">
    <location>
        <begin position="52"/>
        <end position="70"/>
    </location>
</feature>
<evidence type="ECO:0000256" key="1">
    <source>
        <dbReference type="SAM" id="Phobius"/>
    </source>
</evidence>
<keyword evidence="1" id="KW-0472">Membrane</keyword>
<feature type="transmembrane region" description="Helical" evidence="1">
    <location>
        <begin position="186"/>
        <end position="205"/>
    </location>
</feature>
<comment type="caution">
    <text evidence="2">The sequence shown here is derived from an EMBL/GenBank/DDBJ whole genome shotgun (WGS) entry which is preliminary data.</text>
</comment>
<feature type="transmembrane region" description="Helical" evidence="1">
    <location>
        <begin position="82"/>
        <end position="100"/>
    </location>
</feature>
<protein>
    <submittedName>
        <fullName evidence="2">Uncharacterized protein</fullName>
    </submittedName>
</protein>
<feature type="transmembrane region" description="Helical" evidence="1">
    <location>
        <begin position="17"/>
        <end position="40"/>
    </location>
</feature>
<keyword evidence="3" id="KW-1185">Reference proteome</keyword>